<accession>A0A401PGF9</accession>
<keyword evidence="3" id="KW-1185">Reference proteome</keyword>
<comment type="similarity">
    <text evidence="1">Belongs to the FAM228 family.</text>
</comment>
<reference evidence="2 3" key="1">
    <citation type="journal article" date="2018" name="Nat. Ecol. Evol.">
        <title>Shark genomes provide insights into elasmobranch evolution and the origin of vertebrates.</title>
        <authorList>
            <person name="Hara Y"/>
            <person name="Yamaguchi K"/>
            <person name="Onimaru K"/>
            <person name="Kadota M"/>
            <person name="Koyanagi M"/>
            <person name="Keeley SD"/>
            <person name="Tatsumi K"/>
            <person name="Tanaka K"/>
            <person name="Motone F"/>
            <person name="Kageyama Y"/>
            <person name="Nozu R"/>
            <person name="Adachi N"/>
            <person name="Nishimura O"/>
            <person name="Nakagawa R"/>
            <person name="Tanegashima C"/>
            <person name="Kiyatake I"/>
            <person name="Matsumoto R"/>
            <person name="Murakumo K"/>
            <person name="Nishida K"/>
            <person name="Terakita A"/>
            <person name="Kuratani S"/>
            <person name="Sato K"/>
            <person name="Hyodo S Kuraku.S."/>
        </authorList>
    </citation>
    <scope>NUCLEOTIDE SEQUENCE [LARGE SCALE GENOMIC DNA]</scope>
</reference>
<gene>
    <name evidence="2" type="ORF">scyTo_0001867</name>
</gene>
<dbReference type="Proteomes" id="UP000288216">
    <property type="component" value="Unassembled WGS sequence"/>
</dbReference>
<dbReference type="PANTHER" id="PTHR28584:SF1">
    <property type="entry name" value="PROTEIN FAM228B"/>
    <property type="match status" value="1"/>
</dbReference>
<comment type="caution">
    <text evidence="2">The sequence shown here is derived from an EMBL/GenBank/DDBJ whole genome shotgun (WGS) entry which is preliminary data.</text>
</comment>
<evidence type="ECO:0000256" key="1">
    <source>
        <dbReference type="ARBA" id="ARBA00007753"/>
    </source>
</evidence>
<dbReference type="OMA" id="KVCSYKK"/>
<name>A0A401PGF9_SCYTO</name>
<dbReference type="EMBL" id="BFAA01000435">
    <property type="protein sequence ID" value="GCB72201.1"/>
    <property type="molecule type" value="Genomic_DNA"/>
</dbReference>
<dbReference type="PANTHER" id="PTHR28584">
    <property type="entry name" value="FAMILY WITH SEQUENCE SIMILARITY 228 MEMBER A"/>
    <property type="match status" value="1"/>
</dbReference>
<evidence type="ECO:0000313" key="2">
    <source>
        <dbReference type="EMBL" id="GCB72201.1"/>
    </source>
</evidence>
<organism evidence="2 3">
    <name type="scientific">Scyliorhinus torazame</name>
    <name type="common">Cloudy catshark</name>
    <name type="synonym">Catulus torazame</name>
    <dbReference type="NCBI Taxonomy" id="75743"/>
    <lineage>
        <taxon>Eukaryota</taxon>
        <taxon>Metazoa</taxon>
        <taxon>Chordata</taxon>
        <taxon>Craniata</taxon>
        <taxon>Vertebrata</taxon>
        <taxon>Chondrichthyes</taxon>
        <taxon>Elasmobranchii</taxon>
        <taxon>Galeomorphii</taxon>
        <taxon>Galeoidea</taxon>
        <taxon>Carcharhiniformes</taxon>
        <taxon>Scyliorhinidae</taxon>
        <taxon>Scyliorhinus</taxon>
    </lineage>
</organism>
<dbReference type="OrthoDB" id="9905773at2759"/>
<dbReference type="InterPro" id="IPR040046">
    <property type="entry name" value="FAM228"/>
</dbReference>
<evidence type="ECO:0008006" key="4">
    <source>
        <dbReference type="Google" id="ProtNLM"/>
    </source>
</evidence>
<sequence>MSWRSSGSGHISVHRPFTSGGVISAASHSNESPMKSLSAQRHARIERPEKCQSAPVWSTEHNCVDWLSRKSFAYLQAKAVKESCEVNAVCQPLHDMEECFIKELDKYSAYKDMLNLRKKELLYKKWNDYVYEPLQWKVKAKLNQSIERRRPSILQYLDYCNKKEPVFLEEYNPDDFNPFVHQLCKPHRFKTRTSTLNDPLLLQSRNKTVEDNAILQCQKGKVYSLKESEEFQKSQLPLVPLGRENIDSITWLRVPLGYIESEVRQRRRKRFTWKTKHM</sequence>
<proteinExistence type="inferred from homology"/>
<dbReference type="AlphaFoldDB" id="A0A401PGF9"/>
<protein>
    <recommendedName>
        <fullName evidence="4">Protein FAM228B</fullName>
    </recommendedName>
</protein>
<evidence type="ECO:0000313" key="3">
    <source>
        <dbReference type="Proteomes" id="UP000288216"/>
    </source>
</evidence>
<dbReference type="STRING" id="75743.A0A401PGF9"/>